<accession>A0A1H6F5W8</accession>
<keyword evidence="10" id="KW-1185">Reference proteome</keyword>
<feature type="transmembrane region" description="Helical" evidence="7">
    <location>
        <begin position="300"/>
        <end position="324"/>
    </location>
</feature>
<feature type="transmembrane region" description="Helical" evidence="7">
    <location>
        <begin position="399"/>
        <end position="418"/>
    </location>
</feature>
<feature type="transmembrane region" description="Helical" evidence="7">
    <location>
        <begin position="344"/>
        <end position="369"/>
    </location>
</feature>
<dbReference type="OrthoDB" id="9770036at2"/>
<keyword evidence="3" id="KW-1003">Cell membrane</keyword>
<dbReference type="InterPro" id="IPR051447">
    <property type="entry name" value="Lipoprotein-release_system"/>
</dbReference>
<reference evidence="9 10" key="1">
    <citation type="submission" date="2016-10" db="EMBL/GenBank/DDBJ databases">
        <authorList>
            <person name="de Groot N.N."/>
        </authorList>
    </citation>
    <scope>NUCLEOTIDE SEQUENCE [LARGE SCALE GENOMIC DNA]</scope>
    <source>
        <strain evidence="9">MBHS1</strain>
    </source>
</reference>
<feature type="domain" description="ABC3 transporter permease C-terminal" evidence="8">
    <location>
        <begin position="303"/>
        <end position="426"/>
    </location>
</feature>
<protein>
    <submittedName>
        <fullName evidence="9">Lipoprotein-releasing system transmembrane protein LolE</fullName>
    </submittedName>
</protein>
<gene>
    <name evidence="9" type="primary">lolE_1</name>
    <name evidence="9" type="ORF">MBHS_00633</name>
</gene>
<organism evidence="9 10">
    <name type="scientific">Candidatus Venteria ishoeyi</name>
    <dbReference type="NCBI Taxonomy" id="1899563"/>
    <lineage>
        <taxon>Bacteria</taxon>
        <taxon>Pseudomonadati</taxon>
        <taxon>Pseudomonadota</taxon>
        <taxon>Gammaproteobacteria</taxon>
        <taxon>Thiotrichales</taxon>
        <taxon>Thiotrichaceae</taxon>
        <taxon>Venteria</taxon>
    </lineage>
</organism>
<evidence type="ECO:0000259" key="8">
    <source>
        <dbReference type="Pfam" id="PF02687"/>
    </source>
</evidence>
<evidence type="ECO:0000256" key="4">
    <source>
        <dbReference type="ARBA" id="ARBA00022692"/>
    </source>
</evidence>
<keyword evidence="4 7" id="KW-0812">Transmembrane</keyword>
<keyword evidence="5 7" id="KW-1133">Transmembrane helix</keyword>
<sequence length="432" mass="48881">MIMLEFTLSRYLVKPIFSIFLTIGAIIGIAALLIVLSLFQNYYLSMEKVFMGIHPHVEVHMDMMPQQEVEALSKRLKDTFPEILMVLPALYTETSMEIATGKPDKCVTNTQEHYGFHVTKQQRSDIHLKGVSVQNGRTVMDIESIAHCNSPSSIDCDLNHLADTVNENGINVPLRLYMEGSVFDFLTKEDESKGSKMLKDFLLNIPDVTIEPQYYQRTMLLDMGRKKDNFPLLVVSLKNAQTLLNKPNLVNTIEIKLTDPYYSTEFAQRIQNYLGDTYKVHSWTEKEQASFKFLQTAKKIAFMLIFSISMVAALGVYSTLLLAVMQNRKKIAILRALGIKNRSIYLIFVSKALSIALLGLFVGTFFGYLGSEWLLIQFAENLNDLGISNPKTEITLQDLALISLFTLSLFIITAIIPAKRATQIDPAENLQH</sequence>
<dbReference type="PANTHER" id="PTHR30489">
    <property type="entry name" value="LIPOPROTEIN-RELEASING SYSTEM TRANSMEMBRANE PROTEIN LOLE"/>
    <property type="match status" value="1"/>
</dbReference>
<evidence type="ECO:0000256" key="3">
    <source>
        <dbReference type="ARBA" id="ARBA00022475"/>
    </source>
</evidence>
<evidence type="ECO:0000256" key="5">
    <source>
        <dbReference type="ARBA" id="ARBA00022989"/>
    </source>
</evidence>
<dbReference type="Pfam" id="PF02687">
    <property type="entry name" value="FtsX"/>
    <property type="match status" value="1"/>
</dbReference>
<dbReference type="GO" id="GO:0044874">
    <property type="term" value="P:lipoprotein localization to outer membrane"/>
    <property type="evidence" value="ECO:0007669"/>
    <property type="project" value="TreeGrafter"/>
</dbReference>
<keyword evidence="9" id="KW-0449">Lipoprotein</keyword>
<evidence type="ECO:0000313" key="10">
    <source>
        <dbReference type="Proteomes" id="UP000236724"/>
    </source>
</evidence>
<keyword evidence="6 7" id="KW-0472">Membrane</keyword>
<evidence type="ECO:0000256" key="1">
    <source>
        <dbReference type="ARBA" id="ARBA00004651"/>
    </source>
</evidence>
<evidence type="ECO:0000256" key="2">
    <source>
        <dbReference type="ARBA" id="ARBA00005236"/>
    </source>
</evidence>
<evidence type="ECO:0000313" key="9">
    <source>
        <dbReference type="EMBL" id="SEH04781.1"/>
    </source>
</evidence>
<proteinExistence type="inferred from homology"/>
<dbReference type="InterPro" id="IPR003838">
    <property type="entry name" value="ABC3_permease_C"/>
</dbReference>
<dbReference type="EMBL" id="FMSV02000109">
    <property type="protein sequence ID" value="SEH04781.1"/>
    <property type="molecule type" value="Genomic_DNA"/>
</dbReference>
<dbReference type="PANTHER" id="PTHR30489:SF0">
    <property type="entry name" value="LIPOPROTEIN-RELEASING SYSTEM TRANSMEMBRANE PROTEIN LOLE"/>
    <property type="match status" value="1"/>
</dbReference>
<evidence type="ECO:0000256" key="7">
    <source>
        <dbReference type="SAM" id="Phobius"/>
    </source>
</evidence>
<dbReference type="Proteomes" id="UP000236724">
    <property type="component" value="Unassembled WGS sequence"/>
</dbReference>
<evidence type="ECO:0000256" key="6">
    <source>
        <dbReference type="ARBA" id="ARBA00023136"/>
    </source>
</evidence>
<feature type="transmembrane region" description="Helical" evidence="7">
    <location>
        <begin position="12"/>
        <end position="39"/>
    </location>
</feature>
<name>A0A1H6F5W8_9GAMM</name>
<comment type="similarity">
    <text evidence="2">Belongs to the ABC-4 integral membrane protein family. LolC/E subfamily.</text>
</comment>
<dbReference type="GO" id="GO:0098797">
    <property type="term" value="C:plasma membrane protein complex"/>
    <property type="evidence" value="ECO:0007669"/>
    <property type="project" value="TreeGrafter"/>
</dbReference>
<comment type="subcellular location">
    <subcellularLocation>
        <location evidence="1">Cell membrane</location>
        <topology evidence="1">Multi-pass membrane protein</topology>
    </subcellularLocation>
</comment>
<dbReference type="AlphaFoldDB" id="A0A1H6F5W8"/>